<organism evidence="1 2">
    <name type="scientific">Melastoma candidum</name>
    <dbReference type="NCBI Taxonomy" id="119954"/>
    <lineage>
        <taxon>Eukaryota</taxon>
        <taxon>Viridiplantae</taxon>
        <taxon>Streptophyta</taxon>
        <taxon>Embryophyta</taxon>
        <taxon>Tracheophyta</taxon>
        <taxon>Spermatophyta</taxon>
        <taxon>Magnoliopsida</taxon>
        <taxon>eudicotyledons</taxon>
        <taxon>Gunneridae</taxon>
        <taxon>Pentapetalae</taxon>
        <taxon>rosids</taxon>
        <taxon>malvids</taxon>
        <taxon>Myrtales</taxon>
        <taxon>Melastomataceae</taxon>
        <taxon>Melastomatoideae</taxon>
        <taxon>Melastomateae</taxon>
        <taxon>Melastoma</taxon>
    </lineage>
</organism>
<reference evidence="2" key="1">
    <citation type="journal article" date="2023" name="Front. Plant Sci.">
        <title>Chromosomal-level genome assembly of Melastoma candidum provides insights into trichome evolution.</title>
        <authorList>
            <person name="Zhong Y."/>
            <person name="Wu W."/>
            <person name="Sun C."/>
            <person name="Zou P."/>
            <person name="Liu Y."/>
            <person name="Dai S."/>
            <person name="Zhou R."/>
        </authorList>
    </citation>
    <scope>NUCLEOTIDE SEQUENCE [LARGE SCALE GENOMIC DNA]</scope>
</reference>
<name>A0ACB9RLE9_9MYRT</name>
<sequence length="153" mass="17261">MHLEFQVRITAPQKPTPAFFAEELEVYPRQTWHGRLRFNVRVKCRRKNSRRAEGTDNKELGIETEGKKSCSVQRVLVSGVKVGLSKAGGCCRSKSNATLETASISRLSRPLPSPFPVSSLVVVLVLRSWGFRKGALEVRIRWCFSCKLMLSIQ</sequence>
<comment type="caution">
    <text evidence="1">The sequence shown here is derived from an EMBL/GenBank/DDBJ whole genome shotgun (WGS) entry which is preliminary data.</text>
</comment>
<accession>A0ACB9RLE9</accession>
<dbReference type="EMBL" id="CM042883">
    <property type="protein sequence ID" value="KAI4378454.1"/>
    <property type="molecule type" value="Genomic_DNA"/>
</dbReference>
<evidence type="ECO:0000313" key="1">
    <source>
        <dbReference type="EMBL" id="KAI4378454.1"/>
    </source>
</evidence>
<proteinExistence type="predicted"/>
<gene>
    <name evidence="1" type="ORF">MLD38_015932</name>
</gene>
<dbReference type="Proteomes" id="UP001057402">
    <property type="component" value="Chromosome 4"/>
</dbReference>
<keyword evidence="2" id="KW-1185">Reference proteome</keyword>
<protein>
    <submittedName>
        <fullName evidence="1">Uncharacterized protein</fullName>
    </submittedName>
</protein>
<evidence type="ECO:0000313" key="2">
    <source>
        <dbReference type="Proteomes" id="UP001057402"/>
    </source>
</evidence>